<proteinExistence type="predicted"/>
<keyword evidence="1" id="KW-1185">Reference proteome</keyword>
<sequence length="334" mass="36567">MANGVSSGLIVSFGEMLIDFVPTVSGVSLAEAPGFLNAPGGAPANVAIAVTRLGGKSVFVGKLGDDEFGHMLAGILKQNGVQADGINFDKGARTALAFVTLRADGEREFMFYRNPSADMLLTPDELNLEVIRPMASIKSKSPTNPKAPKDPKAAKARKAANAPKDPKAAKARKAANAPKDPKAPKQRIITTCPSVPAAPPIKPGDKYYEFGDWFNRHGYWKGNHDLKSLITSFLTLAQQDKLNNGTFRYIMAMENFKCSMKLVHYLCLSRIFTNDRDSISFKIFGHDVSFTLEDFHIMCGLRITTHNVEKPINRESNILKRYFGKSNGTTLKDI</sequence>
<reference evidence="1" key="1">
    <citation type="journal article" date="2014" name="Nat. Commun.">
        <title>The tobacco genome sequence and its comparison with those of tomato and potato.</title>
        <authorList>
            <person name="Sierro N."/>
            <person name="Battey J.N."/>
            <person name="Ouadi S."/>
            <person name="Bakaher N."/>
            <person name="Bovet L."/>
            <person name="Willig A."/>
            <person name="Goepfert S."/>
            <person name="Peitsch M.C."/>
            <person name="Ivanov N.V."/>
        </authorList>
    </citation>
    <scope>NUCLEOTIDE SEQUENCE [LARGE SCALE GENOMIC DNA]</scope>
</reference>
<dbReference type="Proteomes" id="UP000790787">
    <property type="component" value="Chromosome 8"/>
</dbReference>
<accession>A0AC58RRS7</accession>
<evidence type="ECO:0000313" key="1">
    <source>
        <dbReference type="Proteomes" id="UP000790787"/>
    </source>
</evidence>
<dbReference type="RefSeq" id="XP_075075427.1">
    <property type="nucleotide sequence ID" value="XM_075219326.1"/>
</dbReference>
<gene>
    <name evidence="2" type="primary">LOC107817751</name>
</gene>
<protein>
    <submittedName>
        <fullName evidence="2">Uncharacterized protein LOC107817751 isoform X1</fullName>
    </submittedName>
</protein>
<evidence type="ECO:0000313" key="2">
    <source>
        <dbReference type="RefSeq" id="XP_075075427.1"/>
    </source>
</evidence>
<reference evidence="2" key="2">
    <citation type="submission" date="2025-08" db="UniProtKB">
        <authorList>
            <consortium name="RefSeq"/>
        </authorList>
    </citation>
    <scope>IDENTIFICATION</scope>
    <source>
        <tissue evidence="2">Leaf</tissue>
    </source>
</reference>
<name>A0AC58RRS7_TOBAC</name>
<organism evidence="1 2">
    <name type="scientific">Nicotiana tabacum</name>
    <name type="common">Common tobacco</name>
    <dbReference type="NCBI Taxonomy" id="4097"/>
    <lineage>
        <taxon>Eukaryota</taxon>
        <taxon>Viridiplantae</taxon>
        <taxon>Streptophyta</taxon>
        <taxon>Embryophyta</taxon>
        <taxon>Tracheophyta</taxon>
        <taxon>Spermatophyta</taxon>
        <taxon>Magnoliopsida</taxon>
        <taxon>eudicotyledons</taxon>
        <taxon>Gunneridae</taxon>
        <taxon>Pentapetalae</taxon>
        <taxon>asterids</taxon>
        <taxon>lamiids</taxon>
        <taxon>Solanales</taxon>
        <taxon>Solanaceae</taxon>
        <taxon>Nicotianoideae</taxon>
        <taxon>Nicotianeae</taxon>
        <taxon>Nicotiana</taxon>
    </lineage>
</organism>